<name>A0AAV6UD55_9ARAC</name>
<gene>
    <name evidence="2" type="ORF">JTE90_013914</name>
</gene>
<dbReference type="AlphaFoldDB" id="A0AAV6UD55"/>
<dbReference type="PANTHER" id="PTHR22954">
    <property type="entry name" value="RETROVIRAL PROTEASE-RELATED"/>
    <property type="match status" value="1"/>
</dbReference>
<dbReference type="EMBL" id="JAFNEN010000469">
    <property type="protein sequence ID" value="KAG8182310.1"/>
    <property type="molecule type" value="Genomic_DNA"/>
</dbReference>
<feature type="coiled-coil region" evidence="1">
    <location>
        <begin position="62"/>
        <end position="117"/>
    </location>
</feature>
<dbReference type="PANTHER" id="PTHR22954:SF3">
    <property type="entry name" value="PROTEIN CBG08539"/>
    <property type="match status" value="1"/>
</dbReference>
<reference evidence="2 3" key="1">
    <citation type="journal article" date="2022" name="Nat. Ecol. Evol.">
        <title>A masculinizing supergene underlies an exaggerated male reproductive morph in a spider.</title>
        <authorList>
            <person name="Hendrickx F."/>
            <person name="De Corte Z."/>
            <person name="Sonet G."/>
            <person name="Van Belleghem S.M."/>
            <person name="Kostlbacher S."/>
            <person name="Vangestel C."/>
        </authorList>
    </citation>
    <scope>NUCLEOTIDE SEQUENCE [LARGE SCALE GENOMIC DNA]</scope>
    <source>
        <strain evidence="2">W744_W776</strain>
    </source>
</reference>
<sequence>MFKEVKNFKKEDLKAVALEIGEDVPPNAKIAELKNIILNSDEYKNDPDFVKTMLENVIYERKTQEEQEKERLKLEKEATLNLEKLKIDSDKEAKLEVAKLEAAKLEAESKLNFEKAKMEHELELARIRIQEQGHLENQPSTVENGNSKRKFTLPKLEFRRFGDDIKEWLPFWSQFERIDKDEDIANEDKFQYLIQATIPGSRAREVVESFPPTSANYSKAIESLKARFGREDLLVEVYVRELLKLIISVQSKHKFSPTSLYDKLESYLRALESLGVTKDKCASILYPMVESCFPEDFLKAWNRSTISSGKEAKETSC</sequence>
<evidence type="ECO:0000313" key="2">
    <source>
        <dbReference type="EMBL" id="KAG8182310.1"/>
    </source>
</evidence>
<dbReference type="Proteomes" id="UP000827092">
    <property type="component" value="Unassembled WGS sequence"/>
</dbReference>
<dbReference type="Pfam" id="PF03564">
    <property type="entry name" value="DUF1759"/>
    <property type="match status" value="1"/>
</dbReference>
<evidence type="ECO:0000313" key="3">
    <source>
        <dbReference type="Proteomes" id="UP000827092"/>
    </source>
</evidence>
<keyword evidence="1" id="KW-0175">Coiled coil</keyword>
<comment type="caution">
    <text evidence="2">The sequence shown here is derived from an EMBL/GenBank/DDBJ whole genome shotgun (WGS) entry which is preliminary data.</text>
</comment>
<protein>
    <submittedName>
        <fullName evidence="2">Uncharacterized protein</fullName>
    </submittedName>
</protein>
<organism evidence="2 3">
    <name type="scientific">Oedothorax gibbosus</name>
    <dbReference type="NCBI Taxonomy" id="931172"/>
    <lineage>
        <taxon>Eukaryota</taxon>
        <taxon>Metazoa</taxon>
        <taxon>Ecdysozoa</taxon>
        <taxon>Arthropoda</taxon>
        <taxon>Chelicerata</taxon>
        <taxon>Arachnida</taxon>
        <taxon>Araneae</taxon>
        <taxon>Araneomorphae</taxon>
        <taxon>Entelegynae</taxon>
        <taxon>Araneoidea</taxon>
        <taxon>Linyphiidae</taxon>
        <taxon>Erigoninae</taxon>
        <taxon>Oedothorax</taxon>
    </lineage>
</organism>
<evidence type="ECO:0000256" key="1">
    <source>
        <dbReference type="SAM" id="Coils"/>
    </source>
</evidence>
<keyword evidence="3" id="KW-1185">Reference proteome</keyword>
<accession>A0AAV6UD55</accession>
<dbReference type="InterPro" id="IPR005312">
    <property type="entry name" value="DUF1759"/>
</dbReference>
<proteinExistence type="predicted"/>